<dbReference type="CDD" id="cd00038">
    <property type="entry name" value="CAP_ED"/>
    <property type="match status" value="1"/>
</dbReference>
<dbReference type="InterPro" id="IPR018490">
    <property type="entry name" value="cNMP-bd_dom_sf"/>
</dbReference>
<comment type="caution">
    <text evidence="2">The sequence shown here is derived from an EMBL/GenBank/DDBJ whole genome shotgun (WGS) entry which is preliminary data.</text>
</comment>
<keyword evidence="3" id="KW-1185">Reference proteome</keyword>
<dbReference type="OrthoDB" id="546434at2759"/>
<dbReference type="PANTHER" id="PTHR23011">
    <property type="entry name" value="CYCLIC NUCLEOTIDE-BINDING DOMAIN CONTAINING PROTEIN"/>
    <property type="match status" value="1"/>
</dbReference>
<proteinExistence type="predicted"/>
<feature type="domain" description="Cyclic nucleotide-binding" evidence="1">
    <location>
        <begin position="43"/>
        <end position="88"/>
    </location>
</feature>
<dbReference type="EMBL" id="AZBU02000001">
    <property type="protein sequence ID" value="TMS38068.1"/>
    <property type="molecule type" value="Genomic_DNA"/>
</dbReference>
<dbReference type="STRING" id="34508.A0A4U8V1C5"/>
<name>A0A4U8V1C5_STECR</name>
<reference evidence="2 3" key="2">
    <citation type="journal article" date="2019" name="G3 (Bethesda)">
        <title>Hybrid Assembly of the Genome of the Entomopathogenic Nematode Steinernema carpocapsae Identifies the X-Chromosome.</title>
        <authorList>
            <person name="Serra L."/>
            <person name="Macchietto M."/>
            <person name="Macias-Munoz A."/>
            <person name="McGill C.J."/>
            <person name="Rodriguez I.M."/>
            <person name="Rodriguez B."/>
            <person name="Murad R."/>
            <person name="Mortazavi A."/>
        </authorList>
    </citation>
    <scope>NUCLEOTIDE SEQUENCE [LARGE SCALE GENOMIC DNA]</scope>
    <source>
        <strain evidence="2 3">ALL</strain>
    </source>
</reference>
<organism evidence="2 3">
    <name type="scientific">Steinernema carpocapsae</name>
    <name type="common">Entomopathogenic nematode</name>
    <dbReference type="NCBI Taxonomy" id="34508"/>
    <lineage>
        <taxon>Eukaryota</taxon>
        <taxon>Metazoa</taxon>
        <taxon>Ecdysozoa</taxon>
        <taxon>Nematoda</taxon>
        <taxon>Chromadorea</taxon>
        <taxon>Rhabditida</taxon>
        <taxon>Tylenchina</taxon>
        <taxon>Panagrolaimomorpha</taxon>
        <taxon>Strongyloidoidea</taxon>
        <taxon>Steinernematidae</taxon>
        <taxon>Steinernema</taxon>
    </lineage>
</organism>
<accession>A0A4U8V1C5</accession>
<evidence type="ECO:0000259" key="1">
    <source>
        <dbReference type="PROSITE" id="PS50042"/>
    </source>
</evidence>
<dbReference type="PROSITE" id="PS50042">
    <property type="entry name" value="CNMP_BINDING_3"/>
    <property type="match status" value="1"/>
</dbReference>
<dbReference type="AlphaFoldDB" id="A0A4U8V1C5"/>
<dbReference type="InterPro" id="IPR000595">
    <property type="entry name" value="cNMP-bd_dom"/>
</dbReference>
<reference evidence="2 3" key="1">
    <citation type="journal article" date="2015" name="Genome Biol.">
        <title>Comparative genomics of Steinernema reveals deeply conserved gene regulatory networks.</title>
        <authorList>
            <person name="Dillman A.R."/>
            <person name="Macchietto M."/>
            <person name="Porter C.F."/>
            <person name="Rogers A."/>
            <person name="Williams B."/>
            <person name="Antoshechkin I."/>
            <person name="Lee M.M."/>
            <person name="Goodwin Z."/>
            <person name="Lu X."/>
            <person name="Lewis E.E."/>
            <person name="Goodrich-Blair H."/>
            <person name="Stock S.P."/>
            <person name="Adams B.J."/>
            <person name="Sternberg P.W."/>
            <person name="Mortazavi A."/>
        </authorList>
    </citation>
    <scope>NUCLEOTIDE SEQUENCE [LARGE SCALE GENOMIC DNA]</scope>
    <source>
        <strain evidence="2 3">ALL</strain>
    </source>
</reference>
<dbReference type="Gene3D" id="2.60.120.10">
    <property type="entry name" value="Jelly Rolls"/>
    <property type="match status" value="1"/>
</dbReference>
<evidence type="ECO:0000313" key="2">
    <source>
        <dbReference type="EMBL" id="TMS38068.1"/>
    </source>
</evidence>
<dbReference type="PANTHER" id="PTHR23011:SF28">
    <property type="entry name" value="CYCLIC NUCLEOTIDE-BINDING DOMAIN CONTAINING PROTEIN"/>
    <property type="match status" value="1"/>
</dbReference>
<evidence type="ECO:0000313" key="3">
    <source>
        <dbReference type="Proteomes" id="UP000298663"/>
    </source>
</evidence>
<dbReference type="Proteomes" id="UP000298663">
    <property type="component" value="Unassembled WGS sequence"/>
</dbReference>
<gene>
    <name evidence="2" type="ORF">L596_004875</name>
</gene>
<dbReference type="SUPFAM" id="SSF51206">
    <property type="entry name" value="cAMP-binding domain-like"/>
    <property type="match status" value="1"/>
</dbReference>
<dbReference type="InterPro" id="IPR014710">
    <property type="entry name" value="RmlC-like_jellyroll"/>
</dbReference>
<sequence length="174" mass="20354">MDHCGIKMDAFKKRFHEALLISPKHRTEEHLKIIFINLRQLDILRSLSDASLRAICPIVRYERHPEHSVLFRKGQVATCWYILLSGCVLMDNNMYLPCGCCYFYLRPLFLVRLPNAAESKEFRRPQVEKGSHKTGYYTFFLRCGRAAFVVSLMNQLHGSNKPSKIFGCFRFCRD</sequence>
<protein>
    <recommendedName>
        <fullName evidence="1">Cyclic nucleotide-binding domain-containing protein</fullName>
    </recommendedName>
</protein>